<comment type="caution">
    <text evidence="1">The sequence shown here is derived from an EMBL/GenBank/DDBJ whole genome shotgun (WGS) entry which is preliminary data.</text>
</comment>
<dbReference type="Proteomes" id="UP000323242">
    <property type="component" value="Unassembled WGS sequence"/>
</dbReference>
<dbReference type="AlphaFoldDB" id="A0A5D4ISA4"/>
<evidence type="ECO:0000313" key="2">
    <source>
        <dbReference type="Proteomes" id="UP000323242"/>
    </source>
</evidence>
<evidence type="ECO:0000313" key="1">
    <source>
        <dbReference type="EMBL" id="TYR55025.1"/>
    </source>
</evidence>
<organism evidence="1 2">
    <name type="scientific">Streptomyces parvus</name>
    <dbReference type="NCBI Taxonomy" id="66428"/>
    <lineage>
        <taxon>Bacteria</taxon>
        <taxon>Bacillati</taxon>
        <taxon>Actinomycetota</taxon>
        <taxon>Actinomycetes</taxon>
        <taxon>Kitasatosporales</taxon>
        <taxon>Streptomycetaceae</taxon>
        <taxon>Streptomyces</taxon>
    </lineage>
</organism>
<protein>
    <submittedName>
        <fullName evidence="1">Uncharacterized protein</fullName>
    </submittedName>
</protein>
<dbReference type="EMBL" id="VSZQ01000154">
    <property type="protein sequence ID" value="TYR55025.1"/>
    <property type="molecule type" value="Genomic_DNA"/>
</dbReference>
<name>A0A5D4ISA4_9ACTN</name>
<proteinExistence type="predicted"/>
<reference evidence="1 2" key="1">
    <citation type="submission" date="2019-08" db="EMBL/GenBank/DDBJ databases">
        <title>Draft genome for granaticin producer strain Streptomyces parvus C05.</title>
        <authorList>
            <person name="Gonzalez-Pimentel J.L."/>
        </authorList>
    </citation>
    <scope>NUCLEOTIDE SEQUENCE [LARGE SCALE GENOMIC DNA]</scope>
    <source>
        <strain evidence="1 2">C05</strain>
    </source>
</reference>
<keyword evidence="2" id="KW-1185">Reference proteome</keyword>
<accession>A0A5D4ISA4</accession>
<sequence length="61" mass="7237">MEVTVAEVRRLLAADLSPDPRARTHALSWSRWRRQRQAVARRCHYRRRGHSFEGRAGRSRP</sequence>
<gene>
    <name evidence="1" type="ORF">FY004_25210</name>
</gene>